<sequence>MNSNKTKYILAMVISFTLAGCGNESADKPRKPTAPTLPPIDSSKPIIGDFKNIIVPNLEELAGLSGTELISGIEKQLNSDLTAKSGQFKIIPKWGMGGANAWDVTNLNVVQNGDKYVLETKIDKGVMGAPSSSNAVANGFSLLIELPNGLVKEASMSYQFKLSTSLGFGSLSKSPDYIFLGGFTSGDPLVENKPSAEGVGFTYKFSTDRYGYLNTRFMDGNKDLFNQQFQKLNKPLKANNQTWNIVQLNIKTNDFFAGVPLDNGSIVVLHDTVQIAPKAGSFNDRTLINSTHNYKLATLFEFYRHYKHGADQDSDLQEQVIQIKDLAIAWNDEIVTLPDVPVEPTPVNACTEKGFNQARNLDLSKLKGLTGQALIDGIAKQIGDNNGLPSDYDTNRNNMAVVDFGGELALEVTYMAGQGSVNDAENGSSLKVPFPMPDTSLSGACIAYDVFLDKDSSTNNDLIFLPNITLNNGMNMLSDHRYSTSKYKRFSAKFNNPPHKDLGWLDIGKSYTSKGTWHPTIQTLLFDEEGLGNIDYILSGNTYFKTDPNKFGGEAFNVVQHQIVEPEFLDTVSFTANFDSYRHTVGGKENQIIRFKNIAIGWK</sequence>
<dbReference type="Proteomes" id="UP000093523">
    <property type="component" value="Unassembled WGS sequence"/>
</dbReference>
<dbReference type="STRING" id="688.A6E04_08475"/>
<comment type="caution">
    <text evidence="1">The sequence shown here is derived from an EMBL/GenBank/DDBJ whole genome shotgun (WGS) entry which is preliminary data.</text>
</comment>
<accession>A0A1B9P0Q6</accession>
<dbReference type="RefSeq" id="WP_065610500.1">
    <property type="nucleotide sequence ID" value="NZ_CAWMPN010000008.1"/>
</dbReference>
<dbReference type="PROSITE" id="PS51257">
    <property type="entry name" value="PROKAR_LIPOPROTEIN"/>
    <property type="match status" value="1"/>
</dbReference>
<name>A0A1B9P0Q6_ALILO</name>
<evidence type="ECO:0000313" key="2">
    <source>
        <dbReference type="Proteomes" id="UP000093523"/>
    </source>
</evidence>
<dbReference type="AlphaFoldDB" id="A0A1B9P0Q6"/>
<evidence type="ECO:0000313" key="1">
    <source>
        <dbReference type="EMBL" id="OCH21885.1"/>
    </source>
</evidence>
<organism evidence="1 2">
    <name type="scientific">Aliivibrio logei</name>
    <name type="common">Vibrio logei</name>
    <dbReference type="NCBI Taxonomy" id="688"/>
    <lineage>
        <taxon>Bacteria</taxon>
        <taxon>Pseudomonadati</taxon>
        <taxon>Pseudomonadota</taxon>
        <taxon>Gammaproteobacteria</taxon>
        <taxon>Vibrionales</taxon>
        <taxon>Vibrionaceae</taxon>
        <taxon>Aliivibrio</taxon>
    </lineage>
</organism>
<proteinExistence type="predicted"/>
<gene>
    <name evidence="1" type="ORF">A6E04_08475</name>
</gene>
<dbReference type="EMBL" id="MAJU01000008">
    <property type="protein sequence ID" value="OCH21885.1"/>
    <property type="molecule type" value="Genomic_DNA"/>
</dbReference>
<dbReference type="OrthoDB" id="5891081at2"/>
<protein>
    <submittedName>
        <fullName evidence="1">Uncharacterized protein</fullName>
    </submittedName>
</protein>
<reference evidence="1 2" key="1">
    <citation type="submission" date="2016-06" db="EMBL/GenBank/DDBJ databases">
        <authorList>
            <person name="Kjaerup R.B."/>
            <person name="Dalgaard T.S."/>
            <person name="Juul-Madsen H.R."/>
        </authorList>
    </citation>
    <scope>NUCLEOTIDE SEQUENCE [LARGE SCALE GENOMIC DNA]</scope>
    <source>
        <strain evidence="1 2">1S159</strain>
    </source>
</reference>